<evidence type="ECO:0000313" key="4">
    <source>
        <dbReference type="Proteomes" id="UP000298058"/>
    </source>
</evidence>
<sequence length="398" mass="45137">MSLSEQNLPEFRLPADWQGISELFPVQKESIWLNYCGTTPISSFASSVMADYFDEYSRYGIFAPRYSEPKIKVILRNYLAEILSCSPDSIGLVHNTSEGMNLYSHSISLPKGTRILVIENEYPSNVYPWEHWKEKGVGLGFVSVGDTPDEFLRNLEDEAKKGDVSLLSLSPVHWCTGMPLDLKKISSICEKYSIKLILDGSQAVGHIPVPLNEVKVEFAAFAAWKWLLGPLGLGVIYLSPEVPKDFRILFKGQASVKNDGSYFPYRDEWKPPADQFEQSTSNFNDWIYFFASLRMLSTIGFTKTRERIYEVSNLMSDMLRGLGFRLDRDVFPDVKTGIIAVNGFQSGKEFNPEAIQAFLRSKNIYAAVRLGRLRLAPHIPVTESHISRLESVLKEYLK</sequence>
<dbReference type="Pfam" id="PF00266">
    <property type="entry name" value="Aminotran_5"/>
    <property type="match status" value="1"/>
</dbReference>
<dbReference type="PANTHER" id="PTHR43586:SF15">
    <property type="entry name" value="BLR3095 PROTEIN"/>
    <property type="match status" value="1"/>
</dbReference>
<dbReference type="GO" id="GO:0008483">
    <property type="term" value="F:transaminase activity"/>
    <property type="evidence" value="ECO:0007669"/>
    <property type="project" value="UniProtKB-KW"/>
</dbReference>
<protein>
    <submittedName>
        <fullName evidence="3">Aminotransferase class V-fold PLP-dependent enzyme</fullName>
    </submittedName>
</protein>
<dbReference type="InterPro" id="IPR015421">
    <property type="entry name" value="PyrdxlP-dep_Trfase_major"/>
</dbReference>
<keyword evidence="1" id="KW-0663">Pyridoxal phosphate</keyword>
<proteinExistence type="predicted"/>
<keyword evidence="3" id="KW-0032">Aminotransferase</keyword>
<dbReference type="InterPro" id="IPR015422">
    <property type="entry name" value="PyrdxlP-dep_Trfase_small"/>
</dbReference>
<dbReference type="OrthoDB" id="9804366at2"/>
<evidence type="ECO:0000313" key="3">
    <source>
        <dbReference type="EMBL" id="TGN19579.1"/>
    </source>
</evidence>
<dbReference type="InterPro" id="IPR015424">
    <property type="entry name" value="PyrdxlP-dep_Trfase"/>
</dbReference>
<accession>A0A4R9M2R2</accession>
<organism evidence="3 4">
    <name type="scientific">Leptospira idonii</name>
    <dbReference type="NCBI Taxonomy" id="1193500"/>
    <lineage>
        <taxon>Bacteria</taxon>
        <taxon>Pseudomonadati</taxon>
        <taxon>Spirochaetota</taxon>
        <taxon>Spirochaetia</taxon>
        <taxon>Leptospirales</taxon>
        <taxon>Leptospiraceae</taxon>
        <taxon>Leptospira</taxon>
    </lineage>
</organism>
<dbReference type="SUPFAM" id="SSF53383">
    <property type="entry name" value="PLP-dependent transferases"/>
    <property type="match status" value="1"/>
</dbReference>
<feature type="domain" description="Aminotransferase class V" evidence="2">
    <location>
        <begin position="76"/>
        <end position="365"/>
    </location>
</feature>
<dbReference type="Gene3D" id="3.40.640.10">
    <property type="entry name" value="Type I PLP-dependent aspartate aminotransferase-like (Major domain)"/>
    <property type="match status" value="1"/>
</dbReference>
<dbReference type="InterPro" id="IPR000192">
    <property type="entry name" value="Aminotrans_V_dom"/>
</dbReference>
<gene>
    <name evidence="3" type="ORF">EHS15_07265</name>
</gene>
<dbReference type="AlphaFoldDB" id="A0A4R9M2R2"/>
<evidence type="ECO:0000256" key="1">
    <source>
        <dbReference type="ARBA" id="ARBA00022898"/>
    </source>
</evidence>
<dbReference type="EMBL" id="RQHW01000028">
    <property type="protein sequence ID" value="TGN19579.1"/>
    <property type="molecule type" value="Genomic_DNA"/>
</dbReference>
<keyword evidence="4" id="KW-1185">Reference proteome</keyword>
<dbReference type="RefSeq" id="WP_135759895.1">
    <property type="nucleotide sequence ID" value="NZ_RQHW01000028.1"/>
</dbReference>
<keyword evidence="3" id="KW-0808">Transferase</keyword>
<reference evidence="3" key="1">
    <citation type="journal article" date="2019" name="PLoS Negl. Trop. Dis.">
        <title>Revisiting the worldwide diversity of Leptospira species in the environment.</title>
        <authorList>
            <person name="Vincent A.T."/>
            <person name="Schiettekatte O."/>
            <person name="Bourhy P."/>
            <person name="Veyrier F.J."/>
            <person name="Picardeau M."/>
        </authorList>
    </citation>
    <scope>NUCLEOTIDE SEQUENCE [LARGE SCALE GENOMIC DNA]</scope>
    <source>
        <strain evidence="3">201300427</strain>
    </source>
</reference>
<evidence type="ECO:0000259" key="2">
    <source>
        <dbReference type="Pfam" id="PF00266"/>
    </source>
</evidence>
<comment type="caution">
    <text evidence="3">The sequence shown here is derived from an EMBL/GenBank/DDBJ whole genome shotgun (WGS) entry which is preliminary data.</text>
</comment>
<name>A0A4R9M2R2_9LEPT</name>
<dbReference type="PANTHER" id="PTHR43586">
    <property type="entry name" value="CYSTEINE DESULFURASE"/>
    <property type="match status" value="1"/>
</dbReference>
<dbReference type="Gene3D" id="3.90.1150.10">
    <property type="entry name" value="Aspartate Aminotransferase, domain 1"/>
    <property type="match status" value="1"/>
</dbReference>
<dbReference type="Proteomes" id="UP000298058">
    <property type="component" value="Unassembled WGS sequence"/>
</dbReference>